<organism evidence="2 3">
    <name type="scientific">Owenia fusiformis</name>
    <name type="common">Polychaete worm</name>
    <dbReference type="NCBI Taxonomy" id="6347"/>
    <lineage>
        <taxon>Eukaryota</taxon>
        <taxon>Metazoa</taxon>
        <taxon>Spiralia</taxon>
        <taxon>Lophotrochozoa</taxon>
        <taxon>Annelida</taxon>
        <taxon>Polychaeta</taxon>
        <taxon>Sedentaria</taxon>
        <taxon>Canalipalpata</taxon>
        <taxon>Sabellida</taxon>
        <taxon>Oweniida</taxon>
        <taxon>Oweniidae</taxon>
        <taxon>Owenia</taxon>
    </lineage>
</organism>
<feature type="non-terminal residue" evidence="2">
    <location>
        <position position="1"/>
    </location>
</feature>
<dbReference type="AlphaFoldDB" id="A0A8S4N036"/>
<keyword evidence="1" id="KW-0175">Coiled coil</keyword>
<accession>A0A8S4N036</accession>
<name>A0A8S4N036_OWEFU</name>
<evidence type="ECO:0008006" key="4">
    <source>
        <dbReference type="Google" id="ProtNLM"/>
    </source>
</evidence>
<proteinExistence type="predicted"/>
<reference evidence="2" key="1">
    <citation type="submission" date="2022-03" db="EMBL/GenBank/DDBJ databases">
        <authorList>
            <person name="Martin C."/>
        </authorList>
    </citation>
    <scope>NUCLEOTIDE SEQUENCE</scope>
</reference>
<dbReference type="InterPro" id="IPR036514">
    <property type="entry name" value="SGNH_hydro_sf"/>
</dbReference>
<feature type="coiled-coil region" evidence="1">
    <location>
        <begin position="2"/>
        <end position="36"/>
    </location>
</feature>
<dbReference type="CDD" id="cd00229">
    <property type="entry name" value="SGNH_hydrolase"/>
    <property type="match status" value="1"/>
</dbReference>
<dbReference type="SUPFAM" id="SSF52266">
    <property type="entry name" value="SGNH hydrolase"/>
    <property type="match status" value="1"/>
</dbReference>
<dbReference type="EMBL" id="CAIIXF020000001">
    <property type="protein sequence ID" value="CAH1774446.1"/>
    <property type="molecule type" value="Genomic_DNA"/>
</dbReference>
<evidence type="ECO:0000313" key="2">
    <source>
        <dbReference type="EMBL" id="CAH1774446.1"/>
    </source>
</evidence>
<evidence type="ECO:0000313" key="3">
    <source>
        <dbReference type="Proteomes" id="UP000749559"/>
    </source>
</evidence>
<evidence type="ECO:0000256" key="1">
    <source>
        <dbReference type="SAM" id="Coils"/>
    </source>
</evidence>
<keyword evidence="3" id="KW-1185">Reference proteome</keyword>
<dbReference type="Proteomes" id="UP000749559">
    <property type="component" value="Unassembled WGS sequence"/>
</dbReference>
<gene>
    <name evidence="2" type="ORF">OFUS_LOCUS1905</name>
</gene>
<comment type="caution">
    <text evidence="2">The sequence shown here is derived from an EMBL/GenBank/DDBJ whole genome shotgun (WGS) entry which is preliminary data.</text>
</comment>
<dbReference type="OrthoDB" id="5982747at2759"/>
<protein>
    <recommendedName>
        <fullName evidence="4">SGNH hydrolase-type esterase domain-containing protein</fullName>
    </recommendedName>
</protein>
<dbReference type="Gene3D" id="3.40.50.1110">
    <property type="entry name" value="SGNH hydrolase"/>
    <property type="match status" value="1"/>
</dbReference>
<sequence>EIEEITEQITSNNVKLAKAQEEISDLKIQCKVLADNSDTQSFKTVQSKPKPTEVSIDSIEKSKPSVALIGSSILSLVKTSRMHDMDAYLEHAYTIPQARKSLESLKKPDVVVYQVISNDIKDSQKTDTDIIDEMHTLVNETKRKLGNTKIVLSLPPPRSDNELWNIRSASISAQLQAKYHDDRQVTCSLNSNLGRNGTPNTSLYRDGVHPNERGTSVLCKNILDCIRKLCNITPPQRFGPKRPFQGQRKWFDRW</sequence>